<dbReference type="OrthoDB" id="4843554at2759"/>
<keyword evidence="1" id="KW-0732">Signal</keyword>
<name>A0A0F8AYC5_CERFI</name>
<proteinExistence type="predicted"/>
<keyword evidence="3" id="KW-1185">Reference proteome</keyword>
<feature type="chain" id="PRO_5002527365" evidence="1">
    <location>
        <begin position="28"/>
        <end position="124"/>
    </location>
</feature>
<feature type="signal peptide" evidence="1">
    <location>
        <begin position="1"/>
        <end position="27"/>
    </location>
</feature>
<comment type="caution">
    <text evidence="2">The sequence shown here is derived from an EMBL/GenBank/DDBJ whole genome shotgun (WGS) entry which is preliminary data.</text>
</comment>
<reference evidence="2 3" key="1">
    <citation type="submission" date="2015-04" db="EMBL/GenBank/DDBJ databases">
        <title>Genome sequence of Ceratocystis platani, a major pathogen of plane trees.</title>
        <authorList>
            <person name="Belbahri L."/>
        </authorList>
    </citation>
    <scope>NUCLEOTIDE SEQUENCE [LARGE SCALE GENOMIC DNA]</scope>
    <source>
        <strain evidence="2 3">CFO</strain>
    </source>
</reference>
<dbReference type="EMBL" id="LBBL01000258">
    <property type="protein sequence ID" value="KKF93286.1"/>
    <property type="molecule type" value="Genomic_DNA"/>
</dbReference>
<evidence type="ECO:0000313" key="2">
    <source>
        <dbReference type="EMBL" id="KKF93286.1"/>
    </source>
</evidence>
<evidence type="ECO:0000313" key="3">
    <source>
        <dbReference type="Proteomes" id="UP000034841"/>
    </source>
</evidence>
<gene>
    <name evidence="2" type="ORF">CFO_g4357</name>
</gene>
<protein>
    <submittedName>
        <fullName evidence="2">Uncharacterized protein</fullName>
    </submittedName>
</protein>
<dbReference type="Proteomes" id="UP000034841">
    <property type="component" value="Unassembled WGS sequence"/>
</dbReference>
<accession>A0A0F8AYC5</accession>
<evidence type="ECO:0000256" key="1">
    <source>
        <dbReference type="SAM" id="SignalP"/>
    </source>
</evidence>
<organism evidence="2 3">
    <name type="scientific">Ceratocystis fimbriata f. sp. platani</name>
    <dbReference type="NCBI Taxonomy" id="88771"/>
    <lineage>
        <taxon>Eukaryota</taxon>
        <taxon>Fungi</taxon>
        <taxon>Dikarya</taxon>
        <taxon>Ascomycota</taxon>
        <taxon>Pezizomycotina</taxon>
        <taxon>Sordariomycetes</taxon>
        <taxon>Hypocreomycetidae</taxon>
        <taxon>Microascales</taxon>
        <taxon>Ceratocystidaceae</taxon>
        <taxon>Ceratocystis</taxon>
    </lineage>
</organism>
<sequence>MRATTLQASVTLLGLFFSLSFPTQATAALTNANLAPNDVPLICIDICGPMVELSSACQIPVDSSPEELRLLRRELDAPCRRASSSNGIDHRAANWNGARVEWNGDLEEDILNHRFSSLVYWTRS</sequence>
<dbReference type="AlphaFoldDB" id="A0A0F8AYC5"/>